<gene>
    <name evidence="1" type="ORF">TM448B04039_0014</name>
</gene>
<sequence>MVMIVAKEWEITVSITRTLKYPVEDNEMAEDIWTWANSLDGRGCIQGDFIKRLSSFRHPKNADMTIDDIELKETEVKSTDTDSRV</sequence>
<evidence type="ECO:0000313" key="1">
    <source>
        <dbReference type="EMBL" id="QJI03096.1"/>
    </source>
</evidence>
<organism evidence="1">
    <name type="scientific">viral metagenome</name>
    <dbReference type="NCBI Taxonomy" id="1070528"/>
    <lineage>
        <taxon>unclassified sequences</taxon>
        <taxon>metagenomes</taxon>
        <taxon>organismal metagenomes</taxon>
    </lineage>
</organism>
<dbReference type="AlphaFoldDB" id="A0A6M3Y3V6"/>
<proteinExistence type="predicted"/>
<accession>A0A6M3Y3V6</accession>
<dbReference type="EMBL" id="MT145057">
    <property type="protein sequence ID" value="QJI03096.1"/>
    <property type="molecule type" value="Genomic_DNA"/>
</dbReference>
<name>A0A6M3Y3V6_9ZZZZ</name>
<reference evidence="1" key="1">
    <citation type="submission" date="2020-03" db="EMBL/GenBank/DDBJ databases">
        <title>The deep terrestrial virosphere.</title>
        <authorList>
            <person name="Holmfeldt K."/>
            <person name="Nilsson E."/>
            <person name="Simone D."/>
            <person name="Lopez-Fernandez M."/>
            <person name="Wu X."/>
            <person name="de Brujin I."/>
            <person name="Lundin D."/>
            <person name="Andersson A."/>
            <person name="Bertilsson S."/>
            <person name="Dopson M."/>
        </authorList>
    </citation>
    <scope>NUCLEOTIDE SEQUENCE</scope>
    <source>
        <strain evidence="1">TM448B04039</strain>
    </source>
</reference>
<protein>
    <submittedName>
        <fullName evidence="1">Uncharacterized protein</fullName>
    </submittedName>
</protein>